<reference evidence="1 2" key="1">
    <citation type="submission" date="2015-01" db="EMBL/GenBank/DDBJ databases">
        <title>Evolution of Trichinella species and genotypes.</title>
        <authorList>
            <person name="Korhonen P.K."/>
            <person name="Edoardo P."/>
            <person name="Giuseppe L.R."/>
            <person name="Gasser R.B."/>
        </authorList>
    </citation>
    <scope>NUCLEOTIDE SEQUENCE [LARGE SCALE GENOMIC DNA]</scope>
    <source>
        <strain evidence="1">ISS417</strain>
    </source>
</reference>
<gene>
    <name evidence="1" type="ORF">T05_4459</name>
</gene>
<evidence type="ECO:0000313" key="1">
    <source>
        <dbReference type="EMBL" id="KRX35525.1"/>
    </source>
</evidence>
<protein>
    <submittedName>
        <fullName evidence="1">Uncharacterized protein</fullName>
    </submittedName>
</protein>
<keyword evidence="2" id="KW-1185">Reference proteome</keyword>
<organism evidence="1 2">
    <name type="scientific">Trichinella murrelli</name>
    <dbReference type="NCBI Taxonomy" id="144512"/>
    <lineage>
        <taxon>Eukaryota</taxon>
        <taxon>Metazoa</taxon>
        <taxon>Ecdysozoa</taxon>
        <taxon>Nematoda</taxon>
        <taxon>Enoplea</taxon>
        <taxon>Dorylaimia</taxon>
        <taxon>Trichinellida</taxon>
        <taxon>Trichinellidae</taxon>
        <taxon>Trichinella</taxon>
    </lineage>
</organism>
<dbReference type="EMBL" id="JYDJ01000432">
    <property type="protein sequence ID" value="KRX35525.1"/>
    <property type="molecule type" value="Genomic_DNA"/>
</dbReference>
<dbReference type="AlphaFoldDB" id="A0A0V0T9F5"/>
<proteinExistence type="predicted"/>
<evidence type="ECO:0000313" key="2">
    <source>
        <dbReference type="Proteomes" id="UP000055048"/>
    </source>
</evidence>
<comment type="caution">
    <text evidence="1">The sequence shown here is derived from an EMBL/GenBank/DDBJ whole genome shotgun (WGS) entry which is preliminary data.</text>
</comment>
<dbReference type="Proteomes" id="UP000055048">
    <property type="component" value="Unassembled WGS sequence"/>
</dbReference>
<sequence length="87" mass="9602">MKNWEYSSRGSLIMSGNGCSQTEQGILNGYYEGNKGEMTASMPVVKKKFPKSILVAWDVKVHSDPGKADNLQTFVDFVQVQTEAQGI</sequence>
<accession>A0A0V0T9F5</accession>
<name>A0A0V0T9F5_9BILA</name>